<evidence type="ECO:0000256" key="10">
    <source>
        <dbReference type="NCBIfam" id="TIGR00551"/>
    </source>
</evidence>
<dbReference type="UniPathway" id="UPA00253">
    <property type="reaction ID" value="UER00326"/>
</dbReference>
<dbReference type="InterPro" id="IPR027477">
    <property type="entry name" value="Succ_DH/fumarate_Rdtase_cat_sf"/>
</dbReference>
<evidence type="ECO:0000256" key="8">
    <source>
        <dbReference type="ARBA" id="ARBA00023002"/>
    </source>
</evidence>
<dbReference type="InterPro" id="IPR005288">
    <property type="entry name" value="NadB"/>
</dbReference>
<dbReference type="Proteomes" id="UP000254808">
    <property type="component" value="Chromosome"/>
</dbReference>
<proteinExistence type="inferred from homology"/>
<keyword evidence="5 12" id="KW-0285">Flavoprotein</keyword>
<dbReference type="GO" id="GO:0005737">
    <property type="term" value="C:cytoplasm"/>
    <property type="evidence" value="ECO:0007669"/>
    <property type="project" value="UniProtKB-SubCell"/>
</dbReference>
<sequence length="526" mass="58402">MKQFDYLVIGSGSAGLSFALEVAGSGTVGIITKKERAESNTNYAQGGIASVLDAADSYDKHVEDTLIAGAGMCDREVVAEIVKSGPATIRKLIAMGAAFTRKEGELHLVREGGHSHNRIIHADDMTGREIERVLLAKADEHPNITILEHHFAVELITEHHLGIQVTKYVEKNCFGAYVLDTETDRVERVLAKVTLLATGGAGQVYLHTTNPEIATGDGVAMAYRAKARVSNMEFIQFHPTSLWHPDADSFLISEAVRGHGAILRNTDGEAFMERYDSRKELAPRDIVARAIDDQLKKRGDEYVLLDVRHLGRDELKATFPNIYSKCLEHNMDMATDLIPIVPAAHYMCGGVWTDINGQTTINKLFAAGEVACTGLHGANRLASNSLLEALVVAEKAARVAPDVMRQTEFRTDIPQWDDSGTFDTEEWVLVSHDKRELQQVMTDYVGIVRSDLRLRRAFSRTKLLHQEVEAFYKKSKVSVPVCQLRNMIAVAYLIIRSAMLRKESRGLHFTTDYPNTSDVIEHHNIL</sequence>
<evidence type="ECO:0000313" key="16">
    <source>
        <dbReference type="Proteomes" id="UP000254808"/>
    </source>
</evidence>
<evidence type="ECO:0000256" key="6">
    <source>
        <dbReference type="ARBA" id="ARBA00022642"/>
    </source>
</evidence>
<dbReference type="SUPFAM" id="SSF46977">
    <property type="entry name" value="Succinate dehydrogenase/fumarate reductase flavoprotein C-terminal domain"/>
    <property type="match status" value="1"/>
</dbReference>
<feature type="active site" description="Proton acceptor" evidence="11">
    <location>
        <position position="284"/>
    </location>
</feature>
<dbReference type="InterPro" id="IPR003953">
    <property type="entry name" value="FAD-dep_OxRdtase_2_FAD-bd"/>
</dbReference>
<dbReference type="Pfam" id="PF00890">
    <property type="entry name" value="FAD_binding_2"/>
    <property type="match status" value="1"/>
</dbReference>
<dbReference type="SUPFAM" id="SSF51905">
    <property type="entry name" value="FAD/NAD(P)-binding domain"/>
    <property type="match status" value="1"/>
</dbReference>
<gene>
    <name evidence="15" type="ORF">CYPRO_2133</name>
</gene>
<dbReference type="InterPro" id="IPR015939">
    <property type="entry name" value="Fum_Rdtase/Succ_DH_flav-like_C"/>
</dbReference>
<dbReference type="Gene3D" id="3.90.700.10">
    <property type="entry name" value="Succinate dehydrogenase/fumarate reductase flavoprotein, catalytic domain"/>
    <property type="match status" value="1"/>
</dbReference>
<dbReference type="PRINTS" id="PR00368">
    <property type="entry name" value="FADPNR"/>
</dbReference>
<dbReference type="InterPro" id="IPR037099">
    <property type="entry name" value="Fum_R/Succ_DH_flav-like_C_sf"/>
</dbReference>
<organism evidence="15 16">
    <name type="scientific">Cyclonatronum proteinivorum</name>
    <dbReference type="NCBI Taxonomy" id="1457365"/>
    <lineage>
        <taxon>Bacteria</taxon>
        <taxon>Pseudomonadati</taxon>
        <taxon>Balneolota</taxon>
        <taxon>Balneolia</taxon>
        <taxon>Balneolales</taxon>
        <taxon>Cyclonatronaceae</taxon>
        <taxon>Cyclonatronum</taxon>
    </lineage>
</organism>
<dbReference type="NCBIfam" id="TIGR00551">
    <property type="entry name" value="nadB"/>
    <property type="match status" value="1"/>
</dbReference>
<dbReference type="GO" id="GO:0008734">
    <property type="term" value="F:L-aspartate oxidase activity"/>
    <property type="evidence" value="ECO:0007669"/>
    <property type="project" value="UniProtKB-UniRule"/>
</dbReference>
<evidence type="ECO:0000259" key="13">
    <source>
        <dbReference type="Pfam" id="PF00890"/>
    </source>
</evidence>
<dbReference type="Pfam" id="PF02910">
    <property type="entry name" value="Succ_DH_flav_C"/>
    <property type="match status" value="1"/>
</dbReference>
<dbReference type="KEGG" id="cprv:CYPRO_2133"/>
<keyword evidence="8 12" id="KW-0560">Oxidoreductase</keyword>
<evidence type="ECO:0000259" key="14">
    <source>
        <dbReference type="Pfam" id="PF02910"/>
    </source>
</evidence>
<dbReference type="EC" id="1.4.3.16" evidence="4 10"/>
<keyword evidence="6 12" id="KW-0662">Pyridine nucleotide biosynthesis</keyword>
<dbReference type="SUPFAM" id="SSF56425">
    <property type="entry name" value="Succinate dehydrogenase/fumarate reductase flavoprotein, catalytic domain"/>
    <property type="match status" value="1"/>
</dbReference>
<comment type="pathway">
    <text evidence="2 12">Cofactor biosynthesis; NAD(+) biosynthesis; iminoaspartate from L-aspartate (oxidase route): step 1/1.</text>
</comment>
<keyword evidence="7 12" id="KW-0274">FAD</keyword>
<dbReference type="NCBIfam" id="NF006567">
    <property type="entry name" value="PRK09077.1"/>
    <property type="match status" value="1"/>
</dbReference>
<evidence type="ECO:0000256" key="1">
    <source>
        <dbReference type="ARBA" id="ARBA00001974"/>
    </source>
</evidence>
<dbReference type="FunFam" id="1.20.58.100:FF:000002">
    <property type="entry name" value="L-aspartate oxidase"/>
    <property type="match status" value="1"/>
</dbReference>
<protein>
    <recommendedName>
        <fullName evidence="4 10">L-aspartate oxidase</fullName>
        <ecNumber evidence="4 10">1.4.3.16</ecNumber>
    </recommendedName>
</protein>
<dbReference type="InterPro" id="IPR036188">
    <property type="entry name" value="FAD/NAD-bd_sf"/>
</dbReference>
<evidence type="ECO:0000256" key="7">
    <source>
        <dbReference type="ARBA" id="ARBA00022827"/>
    </source>
</evidence>
<evidence type="ECO:0000313" key="15">
    <source>
        <dbReference type="EMBL" id="AXJ01382.1"/>
    </source>
</evidence>
<dbReference type="PANTHER" id="PTHR42716">
    <property type="entry name" value="L-ASPARTATE OXIDASE"/>
    <property type="match status" value="1"/>
</dbReference>
<reference evidence="15 16" key="1">
    <citation type="submission" date="2018-03" db="EMBL/GenBank/DDBJ databases">
        <title>Phenotypic and genomic properties of Cyclonatronum proteinivorum gen. nov., sp. nov., a haloalkaliphilic bacteroidete from soda lakes possessing Na+-translocating rhodopsin.</title>
        <authorList>
            <person name="Toshchakov S.V."/>
            <person name="Korzhenkov A."/>
            <person name="Samarov N.I."/>
            <person name="Kublanov I.V."/>
            <person name="Muntyan M.S."/>
            <person name="Sorokin D.Y."/>
        </authorList>
    </citation>
    <scope>NUCLEOTIDE SEQUENCE [LARGE SCALE GENOMIC DNA]</scope>
    <source>
        <strain evidence="15 16">Omega</strain>
    </source>
</reference>
<dbReference type="AlphaFoldDB" id="A0A345ULN0"/>
<dbReference type="Gene3D" id="3.50.50.60">
    <property type="entry name" value="FAD/NAD(P)-binding domain"/>
    <property type="match status" value="1"/>
</dbReference>
<evidence type="ECO:0000256" key="5">
    <source>
        <dbReference type="ARBA" id="ARBA00022630"/>
    </source>
</evidence>
<evidence type="ECO:0000256" key="2">
    <source>
        <dbReference type="ARBA" id="ARBA00004950"/>
    </source>
</evidence>
<dbReference type="PANTHER" id="PTHR42716:SF2">
    <property type="entry name" value="L-ASPARTATE OXIDASE, CHLOROPLASTIC"/>
    <property type="match status" value="1"/>
</dbReference>
<evidence type="ECO:0000256" key="3">
    <source>
        <dbReference type="ARBA" id="ARBA00008562"/>
    </source>
</evidence>
<comment type="catalytic activity">
    <reaction evidence="9">
        <text>L-aspartate + O2 = iminosuccinate + H2O2</text>
        <dbReference type="Rhea" id="RHEA:25876"/>
        <dbReference type="ChEBI" id="CHEBI:15379"/>
        <dbReference type="ChEBI" id="CHEBI:16240"/>
        <dbReference type="ChEBI" id="CHEBI:29991"/>
        <dbReference type="ChEBI" id="CHEBI:77875"/>
        <dbReference type="EC" id="1.4.3.16"/>
    </reaction>
    <physiologicalReaction direction="left-to-right" evidence="9">
        <dbReference type="Rhea" id="RHEA:25877"/>
    </physiologicalReaction>
</comment>
<dbReference type="Gene3D" id="1.20.58.100">
    <property type="entry name" value="Fumarate reductase/succinate dehydrogenase flavoprotein-like, C-terminal domain"/>
    <property type="match status" value="1"/>
</dbReference>
<feature type="domain" description="Fumarate reductase/succinate dehydrogenase flavoprotein-like C-terminal" evidence="14">
    <location>
        <begin position="435"/>
        <end position="518"/>
    </location>
</feature>
<feature type="domain" description="FAD-dependent oxidoreductase 2 FAD-binding" evidence="13">
    <location>
        <begin position="5"/>
        <end position="386"/>
    </location>
</feature>
<dbReference type="EMBL" id="CP027806">
    <property type="protein sequence ID" value="AXJ01382.1"/>
    <property type="molecule type" value="Genomic_DNA"/>
</dbReference>
<dbReference type="GO" id="GO:0034628">
    <property type="term" value="P:'de novo' NAD+ biosynthetic process from L-aspartate"/>
    <property type="evidence" value="ECO:0007669"/>
    <property type="project" value="TreeGrafter"/>
</dbReference>
<dbReference type="RefSeq" id="WP_114984578.1">
    <property type="nucleotide sequence ID" value="NZ_CP027806.1"/>
</dbReference>
<evidence type="ECO:0000256" key="11">
    <source>
        <dbReference type="PIRSR" id="PIRSR000171-1"/>
    </source>
</evidence>
<dbReference type="OrthoDB" id="9806724at2"/>
<name>A0A345ULN0_9BACT</name>
<comment type="subcellular location">
    <subcellularLocation>
        <location evidence="12">Cytoplasm</location>
    </subcellularLocation>
</comment>
<evidence type="ECO:0000256" key="12">
    <source>
        <dbReference type="RuleBase" id="RU362049"/>
    </source>
</evidence>
<comment type="similarity">
    <text evidence="3 12">Belongs to the FAD-dependent oxidoreductase 2 family. NadB subfamily.</text>
</comment>
<accession>A0A345ULN0</accession>
<evidence type="ECO:0000256" key="4">
    <source>
        <dbReference type="ARBA" id="ARBA00012173"/>
    </source>
</evidence>
<comment type="function">
    <text evidence="12">Catalyzes the oxidation of L-aspartate to iminoaspartate.</text>
</comment>
<evidence type="ECO:0000256" key="9">
    <source>
        <dbReference type="ARBA" id="ARBA00048305"/>
    </source>
</evidence>
<dbReference type="FunFam" id="3.90.700.10:FF:000002">
    <property type="entry name" value="L-aspartate oxidase"/>
    <property type="match status" value="1"/>
</dbReference>
<keyword evidence="16" id="KW-1185">Reference proteome</keyword>
<comment type="cofactor">
    <cofactor evidence="1 12">
        <name>FAD</name>
        <dbReference type="ChEBI" id="CHEBI:57692"/>
    </cofactor>
</comment>
<dbReference type="PIRSF" id="PIRSF000171">
    <property type="entry name" value="SDHA_APRA_LASPO"/>
    <property type="match status" value="1"/>
</dbReference>